<keyword evidence="1" id="KW-0812">Transmembrane</keyword>
<evidence type="ECO:0000313" key="2">
    <source>
        <dbReference type="EMBL" id="PFB08002.1"/>
    </source>
</evidence>
<sequence>MLSLYFLLKISTLVFFILLFVFMYRVLLFENSWSLLFLIISVLCFALSGGALMNEITKHERKALVDSLHLKNADEIESIEPIGRNKAFYEIKTKEGSYHVTFKEGAIIKVEKLEIREISH</sequence>
<keyword evidence="1" id="KW-1133">Transmembrane helix</keyword>
<protein>
    <submittedName>
        <fullName evidence="2">Uncharacterized protein</fullName>
    </submittedName>
</protein>
<organism evidence="2 3">
    <name type="scientific">Bacillus thuringiensis</name>
    <dbReference type="NCBI Taxonomy" id="1428"/>
    <lineage>
        <taxon>Bacteria</taxon>
        <taxon>Bacillati</taxon>
        <taxon>Bacillota</taxon>
        <taxon>Bacilli</taxon>
        <taxon>Bacillales</taxon>
        <taxon>Bacillaceae</taxon>
        <taxon>Bacillus</taxon>
        <taxon>Bacillus cereus group</taxon>
    </lineage>
</organism>
<evidence type="ECO:0000256" key="1">
    <source>
        <dbReference type="SAM" id="Phobius"/>
    </source>
</evidence>
<dbReference type="EMBL" id="NTUS01000026">
    <property type="protein sequence ID" value="PFB08002.1"/>
    <property type="molecule type" value="Genomic_DNA"/>
</dbReference>
<keyword evidence="1" id="KW-0472">Membrane</keyword>
<gene>
    <name evidence="2" type="ORF">CN398_09765</name>
</gene>
<dbReference type="Proteomes" id="UP000220397">
    <property type="component" value="Unassembled WGS sequence"/>
</dbReference>
<accession>A0A9X6Z4X9</accession>
<evidence type="ECO:0000313" key="3">
    <source>
        <dbReference type="Proteomes" id="UP000220397"/>
    </source>
</evidence>
<name>A0A9X6Z4X9_BACTU</name>
<dbReference type="AlphaFoldDB" id="A0A9X6Z4X9"/>
<proteinExistence type="predicted"/>
<feature type="transmembrane region" description="Helical" evidence="1">
    <location>
        <begin position="7"/>
        <end position="27"/>
    </location>
</feature>
<feature type="transmembrane region" description="Helical" evidence="1">
    <location>
        <begin position="33"/>
        <end position="53"/>
    </location>
</feature>
<comment type="caution">
    <text evidence="2">The sequence shown here is derived from an EMBL/GenBank/DDBJ whole genome shotgun (WGS) entry which is preliminary data.</text>
</comment>
<reference evidence="2 3" key="1">
    <citation type="submission" date="2017-09" db="EMBL/GenBank/DDBJ databases">
        <title>Large-scale bioinformatics analysis of Bacillus genomes uncovers conserved roles of natural products in bacterial physiology.</title>
        <authorList>
            <consortium name="Agbiome Team Llc"/>
            <person name="Bleich R.M."/>
            <person name="Kirk G.J."/>
            <person name="Santa Maria K.C."/>
            <person name="Allen S.E."/>
            <person name="Farag S."/>
            <person name="Shank E.A."/>
            <person name="Bowers A."/>
        </authorList>
    </citation>
    <scope>NUCLEOTIDE SEQUENCE [LARGE SCALE GENOMIC DNA]</scope>
    <source>
        <strain evidence="2 3">AFS015413</strain>
    </source>
</reference>